<reference evidence="6 7" key="1">
    <citation type="journal article" date="2011" name="Proc. Natl. Acad. Sci. U.S.A.">
        <title>Genetic diversity and population structure of the endangered marsupial Sarcophilus harrisii (Tasmanian devil).</title>
        <authorList>
            <person name="Miller W."/>
            <person name="Hayes V.M."/>
            <person name="Ratan A."/>
            <person name="Petersen D.C."/>
            <person name="Wittekindt N.E."/>
            <person name="Miller J."/>
            <person name="Walenz B."/>
            <person name="Knight J."/>
            <person name="Qi J."/>
            <person name="Zhao F."/>
            <person name="Wang Q."/>
            <person name="Bedoya-Reina O.C."/>
            <person name="Katiyar N."/>
            <person name="Tomsho L.P."/>
            <person name="Kasson L.M."/>
            <person name="Hardie R.A."/>
            <person name="Woodbridge P."/>
            <person name="Tindall E.A."/>
            <person name="Bertelsen M.F."/>
            <person name="Dixon D."/>
            <person name="Pyecroft S."/>
            <person name="Helgen K.M."/>
            <person name="Lesk A.M."/>
            <person name="Pringle T.H."/>
            <person name="Patterson N."/>
            <person name="Zhang Y."/>
            <person name="Kreiss A."/>
            <person name="Woods G.M."/>
            <person name="Jones M.E."/>
            <person name="Schuster S.C."/>
        </authorList>
    </citation>
    <scope>NUCLEOTIDE SEQUENCE [LARGE SCALE GENOMIC DNA]</scope>
</reference>
<dbReference type="PANTHER" id="PTHR10177">
    <property type="entry name" value="CYCLINS"/>
    <property type="match status" value="1"/>
</dbReference>
<dbReference type="SUPFAM" id="SSF47954">
    <property type="entry name" value="Cyclin-like"/>
    <property type="match status" value="2"/>
</dbReference>
<dbReference type="FunFam" id="1.10.472.10:FF:000057">
    <property type="entry name" value="Cyclin N-terminal domain containing 2"/>
    <property type="match status" value="1"/>
</dbReference>
<proteinExistence type="inferred from homology"/>
<dbReference type="SMART" id="SM01332">
    <property type="entry name" value="Cyclin_C"/>
    <property type="match status" value="1"/>
</dbReference>
<reference evidence="6" key="3">
    <citation type="submission" date="2025-09" db="UniProtKB">
        <authorList>
            <consortium name="Ensembl"/>
        </authorList>
    </citation>
    <scope>IDENTIFICATION</scope>
</reference>
<dbReference type="Pfam" id="PF02984">
    <property type="entry name" value="Cyclin_C"/>
    <property type="match status" value="1"/>
</dbReference>
<feature type="compositionally biased region" description="Low complexity" evidence="3">
    <location>
        <begin position="27"/>
        <end position="36"/>
    </location>
</feature>
<dbReference type="Pfam" id="PF00134">
    <property type="entry name" value="Cyclin_N"/>
    <property type="match status" value="1"/>
</dbReference>
<dbReference type="InterPro" id="IPR006671">
    <property type="entry name" value="Cyclin_N"/>
</dbReference>
<evidence type="ECO:0000256" key="3">
    <source>
        <dbReference type="SAM" id="MobiDB-lite"/>
    </source>
</evidence>
<dbReference type="CDD" id="cd20542">
    <property type="entry name" value="CYCLIN_CNTD2"/>
    <property type="match status" value="1"/>
</dbReference>
<organism evidence="6 7">
    <name type="scientific">Sarcophilus harrisii</name>
    <name type="common">Tasmanian devil</name>
    <name type="synonym">Sarcophilus laniarius</name>
    <dbReference type="NCBI Taxonomy" id="9305"/>
    <lineage>
        <taxon>Eukaryota</taxon>
        <taxon>Metazoa</taxon>
        <taxon>Chordata</taxon>
        <taxon>Craniata</taxon>
        <taxon>Vertebrata</taxon>
        <taxon>Euteleostomi</taxon>
        <taxon>Mammalia</taxon>
        <taxon>Metatheria</taxon>
        <taxon>Dasyuromorphia</taxon>
        <taxon>Dasyuridae</taxon>
        <taxon>Sarcophilus</taxon>
    </lineage>
</organism>
<dbReference type="AlphaFoldDB" id="A0A7N4PCL7"/>
<gene>
    <name evidence="6" type="primary">CCNP</name>
</gene>
<name>A0A7N4PCL7_SARHA</name>
<dbReference type="InParanoid" id="A0A7N4PCL7"/>
<dbReference type="Ensembl" id="ENSSHAT00000050062.1">
    <property type="protein sequence ID" value="ENSSHAP00000035822.1"/>
    <property type="gene ID" value="ENSSHAG00000028778.1"/>
</dbReference>
<evidence type="ECO:0000256" key="2">
    <source>
        <dbReference type="RuleBase" id="RU000383"/>
    </source>
</evidence>
<dbReference type="SMART" id="SM00385">
    <property type="entry name" value="CYCLIN"/>
    <property type="match status" value="2"/>
</dbReference>
<reference evidence="6" key="2">
    <citation type="submission" date="2025-08" db="UniProtKB">
        <authorList>
            <consortium name="Ensembl"/>
        </authorList>
    </citation>
    <scope>IDENTIFICATION</scope>
</reference>
<evidence type="ECO:0000259" key="4">
    <source>
        <dbReference type="SMART" id="SM00385"/>
    </source>
</evidence>
<dbReference type="InterPro" id="IPR039361">
    <property type="entry name" value="Cyclin"/>
</dbReference>
<keyword evidence="7" id="KW-1185">Reference proteome</keyword>
<evidence type="ECO:0000313" key="7">
    <source>
        <dbReference type="Proteomes" id="UP000007648"/>
    </source>
</evidence>
<dbReference type="InterPro" id="IPR004367">
    <property type="entry name" value="Cyclin_C-dom"/>
</dbReference>
<feature type="domain" description="Cyclin C-terminal" evidence="5">
    <location>
        <begin position="191"/>
        <end position="305"/>
    </location>
</feature>
<accession>A0A7N4PCL7</accession>
<dbReference type="GO" id="GO:0005634">
    <property type="term" value="C:nucleus"/>
    <property type="evidence" value="ECO:0007669"/>
    <property type="project" value="Ensembl"/>
</dbReference>
<evidence type="ECO:0000259" key="5">
    <source>
        <dbReference type="SMART" id="SM01332"/>
    </source>
</evidence>
<keyword evidence="1 2" id="KW-0195">Cyclin</keyword>
<comment type="similarity">
    <text evidence="2">Belongs to the cyclin family.</text>
</comment>
<feature type="region of interest" description="Disordered" evidence="3">
    <location>
        <begin position="1"/>
        <end position="39"/>
    </location>
</feature>
<feature type="domain" description="Cyclin-like" evidence="4">
    <location>
        <begin position="98"/>
        <end position="182"/>
    </location>
</feature>
<dbReference type="FunCoup" id="A0A7N4PCL7">
    <property type="interactions" value="144"/>
</dbReference>
<dbReference type="Proteomes" id="UP000007648">
    <property type="component" value="Unassembled WGS sequence"/>
</dbReference>
<sequence length="325" mass="34362">MSSPVQPAALPGTAPAGRSPGPPPSGHGPSCPSSAGLSERAARAWPPPGLAEALAALGLDGEREYAGDIFLSVMAGQALPKKDLPRAVTAEMRALVVDWLVQVHEYLGLAGDTLYLAVHLLDSYLRVARVPLRRLQLLGVACLFVACKVEESVRPEPASLCLLGAGSFSPAQLLRAERRLLSRLNFQLYYPGPLLCLGLLAALARSRPRVLLLATYFLELSILEAESAGWEPSRRAAAALALAQRMLLHETGEAAELGLYSKAELGPIEPCMTRAALRGPAPGRAAVFLKYASPQRQCISLIAARLLAGTCPAAPVREEGEEGVS</sequence>
<protein>
    <submittedName>
        <fullName evidence="6">Cyclin P</fullName>
    </submittedName>
</protein>
<evidence type="ECO:0000313" key="6">
    <source>
        <dbReference type="Ensembl" id="ENSSHAP00000035822.1"/>
    </source>
</evidence>
<dbReference type="InterPro" id="IPR036915">
    <property type="entry name" value="Cyclin-like_sf"/>
</dbReference>
<dbReference type="Gene3D" id="1.10.472.10">
    <property type="entry name" value="Cyclin-like"/>
    <property type="match status" value="2"/>
</dbReference>
<feature type="domain" description="Cyclin-like" evidence="4">
    <location>
        <begin position="192"/>
        <end position="274"/>
    </location>
</feature>
<evidence type="ECO:0000256" key="1">
    <source>
        <dbReference type="ARBA" id="ARBA00023127"/>
    </source>
</evidence>
<dbReference type="GeneTree" id="ENSGT00920000149201"/>
<dbReference type="InterPro" id="IPR013763">
    <property type="entry name" value="Cyclin-like_dom"/>
</dbReference>